<accession>A0ABM4DFA7</accession>
<feature type="signal peptide" evidence="7">
    <location>
        <begin position="1"/>
        <end position="15"/>
    </location>
</feature>
<evidence type="ECO:0000313" key="8">
    <source>
        <dbReference type="Proteomes" id="UP001652625"/>
    </source>
</evidence>
<gene>
    <name evidence="9" type="primary">LOC101241013</name>
</gene>
<proteinExistence type="predicted"/>
<feature type="chain" id="PRO_5045902416" evidence="7">
    <location>
        <begin position="16"/>
        <end position="263"/>
    </location>
</feature>
<reference evidence="9" key="1">
    <citation type="submission" date="2025-08" db="UniProtKB">
        <authorList>
            <consortium name="RefSeq"/>
        </authorList>
    </citation>
    <scope>IDENTIFICATION</scope>
</reference>
<keyword evidence="8" id="KW-1185">Reference proteome</keyword>
<dbReference type="InterPro" id="IPR018939">
    <property type="entry name" value="Autophagy-rel_prot_27"/>
</dbReference>
<evidence type="ECO:0000313" key="9">
    <source>
        <dbReference type="RefSeq" id="XP_065673098.1"/>
    </source>
</evidence>
<evidence type="ECO:0000256" key="3">
    <source>
        <dbReference type="ARBA" id="ARBA00022729"/>
    </source>
</evidence>
<dbReference type="PANTHER" id="PTHR15071">
    <property type="entry name" value="MANNOSE-6-PHOSPHATE RECEPTOR FAMILY MEMBER"/>
    <property type="match status" value="1"/>
</dbReference>
<evidence type="ECO:0000256" key="4">
    <source>
        <dbReference type="ARBA" id="ARBA00022989"/>
    </source>
</evidence>
<keyword evidence="4 6" id="KW-1133">Transmembrane helix</keyword>
<feature type="transmembrane region" description="Helical" evidence="6">
    <location>
        <begin position="192"/>
        <end position="214"/>
    </location>
</feature>
<comment type="subcellular location">
    <subcellularLocation>
        <location evidence="1">Membrane</location>
        <topology evidence="1">Single-pass membrane protein</topology>
    </subcellularLocation>
</comment>
<dbReference type="PANTHER" id="PTHR15071:SF0">
    <property type="entry name" value="MANNOSE 6-PHOSPHATE RECEPTOR-LIKE PROTEIN 1"/>
    <property type="match status" value="1"/>
</dbReference>
<keyword evidence="2 6" id="KW-0812">Transmembrane</keyword>
<dbReference type="Proteomes" id="UP001652625">
    <property type="component" value="Chromosome 13"/>
</dbReference>
<keyword evidence="5 6" id="KW-0472">Membrane</keyword>
<dbReference type="Pfam" id="PF09451">
    <property type="entry name" value="ATG27"/>
    <property type="match status" value="1"/>
</dbReference>
<sequence length="263" mass="30357">MFFLLIAFHIFYVNADLCGPEGYYASDLLRPDYWYFDILNDTQCPPMSKSSYINNIGNQTGCRIYFHLCENMIYQCTGSICARYLQTQDYVIILGQYDGNPFNEGFNSFEASYQGEKYFCGDLKTVIKFHCDEKSIWNTSVSKEHGGAMAPQPLVSFDHNLCQYSMVFNYSNACYVVPKNDAKSYKISNGSFMLMLVIPGFALYMLLGILFNLARGKRGKFLIPHLEFWTQLPDLIMDGFAFTMATITCRHEDRFTQEYKDIE</sequence>
<evidence type="ECO:0000256" key="7">
    <source>
        <dbReference type="SAM" id="SignalP"/>
    </source>
</evidence>
<name>A0ABM4DFA7_HYDVU</name>
<dbReference type="RefSeq" id="XP_065673098.1">
    <property type="nucleotide sequence ID" value="XM_065817026.1"/>
</dbReference>
<evidence type="ECO:0000256" key="6">
    <source>
        <dbReference type="SAM" id="Phobius"/>
    </source>
</evidence>
<dbReference type="GeneID" id="101241013"/>
<evidence type="ECO:0000256" key="5">
    <source>
        <dbReference type="ARBA" id="ARBA00023136"/>
    </source>
</evidence>
<evidence type="ECO:0000256" key="1">
    <source>
        <dbReference type="ARBA" id="ARBA00004167"/>
    </source>
</evidence>
<organism evidence="8 9">
    <name type="scientific">Hydra vulgaris</name>
    <name type="common">Hydra</name>
    <name type="synonym">Hydra attenuata</name>
    <dbReference type="NCBI Taxonomy" id="6087"/>
    <lineage>
        <taxon>Eukaryota</taxon>
        <taxon>Metazoa</taxon>
        <taxon>Cnidaria</taxon>
        <taxon>Hydrozoa</taxon>
        <taxon>Hydroidolina</taxon>
        <taxon>Anthoathecata</taxon>
        <taxon>Aplanulata</taxon>
        <taxon>Hydridae</taxon>
        <taxon>Hydra</taxon>
    </lineage>
</organism>
<evidence type="ECO:0000256" key="2">
    <source>
        <dbReference type="ARBA" id="ARBA00022692"/>
    </source>
</evidence>
<protein>
    <submittedName>
        <fullName evidence="9">Uncharacterized protein LOC101241013 isoform X2</fullName>
    </submittedName>
</protein>
<keyword evidence="3 7" id="KW-0732">Signal</keyword>